<comment type="caution">
    <text evidence="1">The sequence shown here is derived from an EMBL/GenBank/DDBJ whole genome shotgun (WGS) entry which is preliminary data.</text>
</comment>
<gene>
    <name evidence="1" type="ORF">CSKR_111794</name>
</gene>
<dbReference type="Proteomes" id="UP000286415">
    <property type="component" value="Unassembled WGS sequence"/>
</dbReference>
<reference evidence="1 2" key="2">
    <citation type="journal article" date="2021" name="Genomics">
        <title>High-quality reference genome for Clonorchis sinensis.</title>
        <authorList>
            <person name="Young N.D."/>
            <person name="Stroehlein A.J."/>
            <person name="Kinkar L."/>
            <person name="Wang T."/>
            <person name="Sohn W.M."/>
            <person name="Chang B.C.H."/>
            <person name="Kaur P."/>
            <person name="Weisz D."/>
            <person name="Dudchenko O."/>
            <person name="Aiden E.L."/>
            <person name="Korhonen P.K."/>
            <person name="Gasser R.B."/>
        </authorList>
    </citation>
    <scope>NUCLEOTIDE SEQUENCE [LARGE SCALE GENOMIC DNA]</scope>
    <source>
        <strain evidence="1">Cs-k2</strain>
    </source>
</reference>
<dbReference type="InParanoid" id="A0A419PSU2"/>
<proteinExistence type="predicted"/>
<accession>A0A419PSU2</accession>
<organism evidence="1 2">
    <name type="scientific">Clonorchis sinensis</name>
    <name type="common">Chinese liver fluke</name>
    <dbReference type="NCBI Taxonomy" id="79923"/>
    <lineage>
        <taxon>Eukaryota</taxon>
        <taxon>Metazoa</taxon>
        <taxon>Spiralia</taxon>
        <taxon>Lophotrochozoa</taxon>
        <taxon>Platyhelminthes</taxon>
        <taxon>Trematoda</taxon>
        <taxon>Digenea</taxon>
        <taxon>Opisthorchiida</taxon>
        <taxon>Opisthorchiata</taxon>
        <taxon>Opisthorchiidae</taxon>
        <taxon>Clonorchis</taxon>
    </lineage>
</organism>
<reference evidence="1 2" key="1">
    <citation type="journal article" date="2018" name="Biotechnol. Adv.">
        <title>Improved genomic resources and new bioinformatic workflow for the carcinogenic parasite Clonorchis sinensis: Biotechnological implications.</title>
        <authorList>
            <person name="Wang D."/>
            <person name="Korhonen P.K."/>
            <person name="Gasser R.B."/>
            <person name="Young N.D."/>
        </authorList>
    </citation>
    <scope>NUCLEOTIDE SEQUENCE [LARGE SCALE GENOMIC DNA]</scope>
    <source>
        <strain evidence="1">Cs-k2</strain>
    </source>
</reference>
<evidence type="ECO:0000313" key="2">
    <source>
        <dbReference type="Proteomes" id="UP000286415"/>
    </source>
</evidence>
<sequence length="180" mass="21009">MIRHTKHMPQPTQFLVLDTFLNGSTRRTNGNSFSTCLLTDSPKQIHTRYGSEITIVEHLKTSHFRCSNSPSLTSIQQNSPNCCLIHECVQHQKLRWLRHVFRIPDHRLPKRVLFFMPNCGWQRHKDMKEITKRLGAVGATRLPGWGLRDLHCVRLEALQDRVVSRCQWRSCCQCPSRLPE</sequence>
<dbReference type="AlphaFoldDB" id="A0A419PSU2"/>
<dbReference type="EMBL" id="NIRI02000013">
    <property type="protein sequence ID" value="KAG5452971.1"/>
    <property type="molecule type" value="Genomic_DNA"/>
</dbReference>
<keyword evidence="2" id="KW-1185">Reference proteome</keyword>
<protein>
    <submittedName>
        <fullName evidence="1">Uncharacterized protein</fullName>
    </submittedName>
</protein>
<name>A0A419PSU2_CLOSI</name>
<evidence type="ECO:0000313" key="1">
    <source>
        <dbReference type="EMBL" id="KAG5452971.1"/>
    </source>
</evidence>
<dbReference type="OrthoDB" id="6160173at2759"/>